<evidence type="ECO:0000256" key="1">
    <source>
        <dbReference type="SAM" id="MobiDB-lite"/>
    </source>
</evidence>
<keyword evidence="2" id="KW-1133">Transmembrane helix</keyword>
<feature type="transmembrane region" description="Helical" evidence="2">
    <location>
        <begin position="62"/>
        <end position="82"/>
    </location>
</feature>
<feature type="transmembrane region" description="Helical" evidence="2">
    <location>
        <begin position="250"/>
        <end position="269"/>
    </location>
</feature>
<evidence type="ECO:0000313" key="3">
    <source>
        <dbReference type="EMBL" id="GAA2428937.1"/>
    </source>
</evidence>
<evidence type="ECO:0000256" key="2">
    <source>
        <dbReference type="SAM" id="Phobius"/>
    </source>
</evidence>
<comment type="caution">
    <text evidence="3">The sequence shown here is derived from an EMBL/GenBank/DDBJ whole genome shotgun (WGS) entry which is preliminary data.</text>
</comment>
<sequence length="517" mass="55490">MSRPQTAPTAKPAPQATPQTPTTPPEEAPARSGAKSAARPGSLLRTFASGRWLETVPGRLRLHAALALGAAALLLAALTMAIGNARDGVQTIGHDAGPQVVATGDLFFALSDMDAQVADVLLIGREHGLGIGYDRSLQLYDQRRREAGQALVQGAQLAGQDADRQRTVRETMEALGKYERLVGEALVLDREAGHAAGEPPGAVLDAYRQATDLMRMELLPRAYNLTLDSGATVRQEYEDKRQAVQDGRMWVGLAGALLLGVLIVAQISLARGFRRTINPALALATLATLLLTGAGLGVLSGHANQLRTAKEDGFDSMLTLSRARAISHSAFADESRYLLDPRRADTYEQTYLDKALSVLYINAGDRPLNLETYYPLVDRTARAYAADPRRIGFLGFYADQAAKARTPAEHRALARTMSAYAVVLDNDRRMREMAARGDRAGAIRLRMSQGSAGAISAFQEYDQALVRQTAVHRAAFDEAIGAADGGLRGWTVLPPVAALVIAGLVLAGVRPRLAEFR</sequence>
<gene>
    <name evidence="3" type="ORF">GCM10010191_47680</name>
</gene>
<keyword evidence="4" id="KW-1185">Reference proteome</keyword>
<feature type="transmembrane region" description="Helical" evidence="2">
    <location>
        <begin position="281"/>
        <end position="300"/>
    </location>
</feature>
<protein>
    <recommendedName>
        <fullName evidence="5">Secreted protein</fullName>
    </recommendedName>
</protein>
<dbReference type="RefSeq" id="WP_344591719.1">
    <property type="nucleotide sequence ID" value="NZ_BAAARW010000019.1"/>
</dbReference>
<name>A0ABN3JG77_9ACTN</name>
<keyword evidence="2" id="KW-0812">Transmembrane</keyword>
<evidence type="ECO:0000313" key="4">
    <source>
        <dbReference type="Proteomes" id="UP001501231"/>
    </source>
</evidence>
<accession>A0ABN3JG77</accession>
<dbReference type="EMBL" id="BAAARW010000019">
    <property type="protein sequence ID" value="GAA2428937.1"/>
    <property type="molecule type" value="Genomic_DNA"/>
</dbReference>
<feature type="compositionally biased region" description="Low complexity" evidence="1">
    <location>
        <begin position="1"/>
        <end position="20"/>
    </location>
</feature>
<dbReference type="Proteomes" id="UP001501231">
    <property type="component" value="Unassembled WGS sequence"/>
</dbReference>
<feature type="region of interest" description="Disordered" evidence="1">
    <location>
        <begin position="1"/>
        <end position="39"/>
    </location>
</feature>
<proteinExistence type="predicted"/>
<reference evidence="3 4" key="1">
    <citation type="journal article" date="2019" name="Int. J. Syst. Evol. Microbiol.">
        <title>The Global Catalogue of Microorganisms (GCM) 10K type strain sequencing project: providing services to taxonomists for standard genome sequencing and annotation.</title>
        <authorList>
            <consortium name="The Broad Institute Genomics Platform"/>
            <consortium name="The Broad Institute Genome Sequencing Center for Infectious Disease"/>
            <person name="Wu L."/>
            <person name="Ma J."/>
        </authorList>
    </citation>
    <scope>NUCLEOTIDE SEQUENCE [LARGE SCALE GENOMIC DNA]</scope>
    <source>
        <strain evidence="3 4">JCM 3325</strain>
    </source>
</reference>
<evidence type="ECO:0008006" key="5">
    <source>
        <dbReference type="Google" id="ProtNLM"/>
    </source>
</evidence>
<organism evidence="3 4">
    <name type="scientific">Actinomadura vinacea</name>
    <dbReference type="NCBI Taxonomy" id="115336"/>
    <lineage>
        <taxon>Bacteria</taxon>
        <taxon>Bacillati</taxon>
        <taxon>Actinomycetota</taxon>
        <taxon>Actinomycetes</taxon>
        <taxon>Streptosporangiales</taxon>
        <taxon>Thermomonosporaceae</taxon>
        <taxon>Actinomadura</taxon>
    </lineage>
</organism>
<keyword evidence="2" id="KW-0472">Membrane</keyword>